<dbReference type="Proteomes" id="UP000257109">
    <property type="component" value="Unassembled WGS sequence"/>
</dbReference>
<feature type="domain" description="Retrovirus-related Pol polyprotein from transposon TNT 1-94-like beta-barrel" evidence="1">
    <location>
        <begin position="90"/>
        <end position="132"/>
    </location>
</feature>
<dbReference type="EMBL" id="QJKJ01007866">
    <property type="protein sequence ID" value="RDX81649.1"/>
    <property type="molecule type" value="Genomic_DNA"/>
</dbReference>
<sequence>DQTITLDEVKSLIQTKELYKREEVKTENKAKGLNMMRERSEKKSDATIATVGYETSNVLVVFNSEIEKDWVMDSGCTFHMCPRKDYFESVQGMGSIRLKMFNGRETLLSGVRYVLELKKNLISISMFDNIGYTTQIEHDIMKISNNNLVIAKGIKRNDLYILDGSSVIVQAAITSQNQHHKTQL</sequence>
<evidence type="ECO:0000313" key="2">
    <source>
        <dbReference type="EMBL" id="RDX81649.1"/>
    </source>
</evidence>
<evidence type="ECO:0000259" key="1">
    <source>
        <dbReference type="Pfam" id="PF22936"/>
    </source>
</evidence>
<proteinExistence type="predicted"/>
<feature type="non-terminal residue" evidence="2">
    <location>
        <position position="184"/>
    </location>
</feature>
<dbReference type="PANTHER" id="PTHR47592:SF27">
    <property type="entry name" value="OS08G0421700 PROTEIN"/>
    <property type="match status" value="1"/>
</dbReference>
<protein>
    <recommendedName>
        <fullName evidence="1">Retrovirus-related Pol polyprotein from transposon TNT 1-94-like beta-barrel domain-containing protein</fullName>
    </recommendedName>
</protein>
<feature type="non-terminal residue" evidence="2">
    <location>
        <position position="1"/>
    </location>
</feature>
<comment type="caution">
    <text evidence="2">The sequence shown here is derived from an EMBL/GenBank/DDBJ whole genome shotgun (WGS) entry which is preliminary data.</text>
</comment>
<accession>A0A371FTG7</accession>
<dbReference type="Pfam" id="PF22936">
    <property type="entry name" value="Pol_BBD"/>
    <property type="match status" value="1"/>
</dbReference>
<dbReference type="InterPro" id="IPR054722">
    <property type="entry name" value="PolX-like_BBD"/>
</dbReference>
<reference evidence="2" key="1">
    <citation type="submission" date="2018-05" db="EMBL/GenBank/DDBJ databases">
        <title>Draft genome of Mucuna pruriens seed.</title>
        <authorList>
            <person name="Nnadi N.E."/>
            <person name="Vos R."/>
            <person name="Hasami M.H."/>
            <person name="Devisetty U.K."/>
            <person name="Aguiy J.C."/>
        </authorList>
    </citation>
    <scope>NUCLEOTIDE SEQUENCE [LARGE SCALE GENOMIC DNA]</scope>
    <source>
        <strain evidence="2">JCA_2017</strain>
    </source>
</reference>
<keyword evidence="3" id="KW-1185">Reference proteome</keyword>
<gene>
    <name evidence="2" type="ORF">CR513_37645</name>
</gene>
<dbReference type="OrthoDB" id="1166159at2759"/>
<name>A0A371FTG7_MUCPR</name>
<evidence type="ECO:0000313" key="3">
    <source>
        <dbReference type="Proteomes" id="UP000257109"/>
    </source>
</evidence>
<dbReference type="PANTHER" id="PTHR47592">
    <property type="entry name" value="PBF68 PROTEIN"/>
    <property type="match status" value="1"/>
</dbReference>
<organism evidence="2 3">
    <name type="scientific">Mucuna pruriens</name>
    <name type="common">Velvet bean</name>
    <name type="synonym">Dolichos pruriens</name>
    <dbReference type="NCBI Taxonomy" id="157652"/>
    <lineage>
        <taxon>Eukaryota</taxon>
        <taxon>Viridiplantae</taxon>
        <taxon>Streptophyta</taxon>
        <taxon>Embryophyta</taxon>
        <taxon>Tracheophyta</taxon>
        <taxon>Spermatophyta</taxon>
        <taxon>Magnoliopsida</taxon>
        <taxon>eudicotyledons</taxon>
        <taxon>Gunneridae</taxon>
        <taxon>Pentapetalae</taxon>
        <taxon>rosids</taxon>
        <taxon>fabids</taxon>
        <taxon>Fabales</taxon>
        <taxon>Fabaceae</taxon>
        <taxon>Papilionoideae</taxon>
        <taxon>50 kb inversion clade</taxon>
        <taxon>NPAAA clade</taxon>
        <taxon>indigoferoid/millettioid clade</taxon>
        <taxon>Phaseoleae</taxon>
        <taxon>Mucuna</taxon>
    </lineage>
</organism>
<dbReference type="AlphaFoldDB" id="A0A371FTG7"/>